<reference evidence="5 6" key="1">
    <citation type="journal article" date="2018" name="Mol. Genet. Genomics">
        <title>The red deer Cervus elaphus genome CerEla1.0: sequencing, annotating, genes, and chromosomes.</title>
        <authorList>
            <person name="Bana N.A."/>
            <person name="Nyiri A."/>
            <person name="Nagy J."/>
            <person name="Frank K."/>
            <person name="Nagy T."/>
            <person name="Steger V."/>
            <person name="Schiller M."/>
            <person name="Lakatos P."/>
            <person name="Sugar L."/>
            <person name="Horn P."/>
            <person name="Barta E."/>
            <person name="Orosz L."/>
        </authorList>
    </citation>
    <scope>NUCLEOTIDE SEQUENCE [LARGE SCALE GENOMIC DNA]</scope>
    <source>
        <strain evidence="5">Hungarian</strain>
    </source>
</reference>
<dbReference type="Proteomes" id="UP000242450">
    <property type="component" value="Chromosome 19"/>
</dbReference>
<organism evidence="5 6">
    <name type="scientific">Cervus elaphus hippelaphus</name>
    <name type="common">European red deer</name>
    <dbReference type="NCBI Taxonomy" id="46360"/>
    <lineage>
        <taxon>Eukaryota</taxon>
        <taxon>Metazoa</taxon>
        <taxon>Chordata</taxon>
        <taxon>Craniata</taxon>
        <taxon>Vertebrata</taxon>
        <taxon>Euteleostomi</taxon>
        <taxon>Mammalia</taxon>
        <taxon>Eutheria</taxon>
        <taxon>Laurasiatheria</taxon>
        <taxon>Artiodactyla</taxon>
        <taxon>Ruminantia</taxon>
        <taxon>Pecora</taxon>
        <taxon>Cervidae</taxon>
        <taxon>Cervinae</taxon>
        <taxon>Cervus</taxon>
    </lineage>
</organism>
<proteinExistence type="predicted"/>
<comment type="caution">
    <text evidence="5">The sequence shown here is derived from an EMBL/GenBank/DDBJ whole genome shotgun (WGS) entry which is preliminary data.</text>
</comment>
<evidence type="ECO:0000256" key="2">
    <source>
        <dbReference type="PROSITE-ProRule" id="PRU00176"/>
    </source>
</evidence>
<keyword evidence="6" id="KW-1185">Reference proteome</keyword>
<dbReference type="Pfam" id="PF00076">
    <property type="entry name" value="RRM_1"/>
    <property type="match status" value="1"/>
</dbReference>
<evidence type="ECO:0000256" key="3">
    <source>
        <dbReference type="SAM" id="MobiDB-lite"/>
    </source>
</evidence>
<dbReference type="PANTHER" id="PTHR48026">
    <property type="entry name" value="HOMOLOGOUS TO DROSOPHILA SQD (SQUID) PROTEIN"/>
    <property type="match status" value="1"/>
</dbReference>
<evidence type="ECO:0000259" key="4">
    <source>
        <dbReference type="PROSITE" id="PS50102"/>
    </source>
</evidence>
<dbReference type="InterPro" id="IPR035979">
    <property type="entry name" value="RBD_domain_sf"/>
</dbReference>
<gene>
    <name evidence="5" type="ORF">Celaphus_00012901</name>
</gene>
<evidence type="ECO:0000313" key="5">
    <source>
        <dbReference type="EMBL" id="OWK06008.1"/>
    </source>
</evidence>
<dbReference type="GO" id="GO:0071013">
    <property type="term" value="C:catalytic step 2 spliceosome"/>
    <property type="evidence" value="ECO:0007669"/>
    <property type="project" value="TreeGrafter"/>
</dbReference>
<dbReference type="GO" id="GO:0000398">
    <property type="term" value="P:mRNA splicing, via spliceosome"/>
    <property type="evidence" value="ECO:0007669"/>
    <property type="project" value="TreeGrafter"/>
</dbReference>
<dbReference type="AlphaFoldDB" id="A0A212CIZ8"/>
<accession>A0A212CIZ8</accession>
<dbReference type="EMBL" id="MKHE01000019">
    <property type="protein sequence ID" value="OWK06008.1"/>
    <property type="molecule type" value="Genomic_DNA"/>
</dbReference>
<feature type="compositionally biased region" description="Basic and acidic residues" evidence="3">
    <location>
        <begin position="216"/>
        <end position="226"/>
    </location>
</feature>
<sequence length="241" mass="26830">ESPKEPKQLWKLVIGGLSFETTDESLRSHSGQWGMLTDCREMGDPNTKLSRGFGSATHATVEEVGGATNARPYDVDGRAVEPKDGRLKRRFSKTWCLLNCGHGGNSSGRGGFGGSHGGGGGYEGSGDGCDGFGNDGSSFGGGKSTMILAVTSVFKFWAHERRKLWRQKFWLLWWWRPILCQTTKPRWLWWFQQQQELWQWQKVLITARKQSLAGEESQRSDREATGYDRLVSSAKHRGGGA</sequence>
<evidence type="ECO:0000256" key="1">
    <source>
        <dbReference type="ARBA" id="ARBA00022884"/>
    </source>
</evidence>
<dbReference type="PANTHER" id="PTHR48026:SF2">
    <property type="entry name" value="HETEROGENEOUS NUCLEAR RIBONUCLEOPROTEIN A1-RELATED"/>
    <property type="match status" value="1"/>
</dbReference>
<evidence type="ECO:0000313" key="6">
    <source>
        <dbReference type="Proteomes" id="UP000242450"/>
    </source>
</evidence>
<dbReference type="Gene3D" id="3.30.70.330">
    <property type="match status" value="1"/>
</dbReference>
<dbReference type="OrthoDB" id="1875751at2759"/>
<feature type="region of interest" description="Disordered" evidence="3">
    <location>
        <begin position="212"/>
        <end position="241"/>
    </location>
</feature>
<dbReference type="InterPro" id="IPR000504">
    <property type="entry name" value="RRM_dom"/>
</dbReference>
<dbReference type="SMART" id="SM00360">
    <property type="entry name" value="RRM"/>
    <property type="match status" value="1"/>
</dbReference>
<protein>
    <recommendedName>
        <fullName evidence="4">RRM domain-containing protein</fullName>
    </recommendedName>
</protein>
<dbReference type="InterPro" id="IPR012677">
    <property type="entry name" value="Nucleotide-bd_a/b_plait_sf"/>
</dbReference>
<dbReference type="SUPFAM" id="SSF54928">
    <property type="entry name" value="RNA-binding domain, RBD"/>
    <property type="match status" value="1"/>
</dbReference>
<feature type="non-terminal residue" evidence="5">
    <location>
        <position position="1"/>
    </location>
</feature>
<feature type="domain" description="RRM" evidence="4">
    <location>
        <begin position="10"/>
        <end position="94"/>
    </location>
</feature>
<keyword evidence="1 2" id="KW-0694">RNA-binding</keyword>
<name>A0A212CIZ8_CEREH</name>
<dbReference type="PROSITE" id="PS50102">
    <property type="entry name" value="RRM"/>
    <property type="match status" value="1"/>
</dbReference>
<dbReference type="GO" id="GO:0003730">
    <property type="term" value="F:mRNA 3'-UTR binding"/>
    <property type="evidence" value="ECO:0007669"/>
    <property type="project" value="TreeGrafter"/>
</dbReference>